<feature type="transmembrane region" description="Helical" evidence="9">
    <location>
        <begin position="198"/>
        <end position="221"/>
    </location>
</feature>
<evidence type="ECO:0000313" key="11">
    <source>
        <dbReference type="Proteomes" id="UP001165740"/>
    </source>
</evidence>
<dbReference type="KEGG" id="bgt:106071146"/>
<dbReference type="CDD" id="cd00637">
    <property type="entry name" value="7tm_classA_rhodopsin-like"/>
    <property type="match status" value="1"/>
</dbReference>
<evidence type="ECO:0000256" key="1">
    <source>
        <dbReference type="ARBA" id="ARBA00004651"/>
    </source>
</evidence>
<dbReference type="PRINTS" id="PR00237">
    <property type="entry name" value="GPCRRHODOPSN"/>
</dbReference>
<proteinExistence type="predicted"/>
<keyword evidence="4 9" id="KW-1133">Transmembrane helix</keyword>
<protein>
    <submittedName>
        <fullName evidence="12">5-hydroxytryptamine receptor 1B-like</fullName>
    </submittedName>
</protein>
<dbReference type="RefSeq" id="XP_013086636.2">
    <property type="nucleotide sequence ID" value="XM_013231182.2"/>
</dbReference>
<gene>
    <name evidence="12" type="primary">LOC106071146</name>
</gene>
<dbReference type="AlphaFoldDB" id="A0A9U8EGB9"/>
<evidence type="ECO:0000256" key="9">
    <source>
        <dbReference type="SAM" id="Phobius"/>
    </source>
</evidence>
<feature type="transmembrane region" description="Helical" evidence="9">
    <location>
        <begin position="299"/>
        <end position="321"/>
    </location>
</feature>
<evidence type="ECO:0000256" key="8">
    <source>
        <dbReference type="ARBA" id="ARBA00023224"/>
    </source>
</evidence>
<evidence type="ECO:0000256" key="3">
    <source>
        <dbReference type="ARBA" id="ARBA00022692"/>
    </source>
</evidence>
<dbReference type="GeneID" id="106071146"/>
<feature type="transmembrane region" description="Helical" evidence="9">
    <location>
        <begin position="28"/>
        <end position="56"/>
    </location>
</feature>
<evidence type="ECO:0000256" key="6">
    <source>
        <dbReference type="ARBA" id="ARBA00023136"/>
    </source>
</evidence>
<dbReference type="Proteomes" id="UP001165740">
    <property type="component" value="Chromosome 9"/>
</dbReference>
<dbReference type="PROSITE" id="PS50262">
    <property type="entry name" value="G_PROTEIN_RECEP_F1_2"/>
    <property type="match status" value="1"/>
</dbReference>
<dbReference type="InterPro" id="IPR017452">
    <property type="entry name" value="GPCR_Rhodpsn_7TM"/>
</dbReference>
<feature type="transmembrane region" description="Helical" evidence="9">
    <location>
        <begin position="76"/>
        <end position="97"/>
    </location>
</feature>
<keyword evidence="8" id="KW-0807">Transducer</keyword>
<dbReference type="SUPFAM" id="SSF81321">
    <property type="entry name" value="Family A G protein-coupled receptor-like"/>
    <property type="match status" value="1"/>
</dbReference>
<evidence type="ECO:0000256" key="4">
    <source>
        <dbReference type="ARBA" id="ARBA00022989"/>
    </source>
</evidence>
<feature type="transmembrane region" description="Helical" evidence="9">
    <location>
        <begin position="333"/>
        <end position="360"/>
    </location>
</feature>
<feature type="transmembrane region" description="Helical" evidence="9">
    <location>
        <begin position="151"/>
        <end position="171"/>
    </location>
</feature>
<keyword evidence="7" id="KW-0675">Receptor</keyword>
<dbReference type="InterPro" id="IPR000276">
    <property type="entry name" value="GPCR_Rhodpsn"/>
</dbReference>
<keyword evidence="5" id="KW-0297">G-protein coupled receptor</keyword>
<evidence type="ECO:0000256" key="7">
    <source>
        <dbReference type="ARBA" id="ARBA00023170"/>
    </source>
</evidence>
<comment type="subcellular location">
    <subcellularLocation>
        <location evidence="1">Cell membrane</location>
        <topology evidence="1">Multi-pass membrane protein</topology>
    </subcellularLocation>
</comment>
<sequence>MTNPVPANETECSTDGDSYQKFSSDLNLVVFLAVIGFLIIIFTLLFNIALIIALCLYRATCFHENKITRTMITSMAVIDVLISLIQAPPGVLLVITNGKWILGSTLLKLWEGFSIVLCALSASHIFGMALDKYLAVCQPTRYMVLPEKAGYIMVSLAWLVPVTLLSIMFSLQGQQFGMPECEPVFEIIKQFYQKSFKVIFYFVYFVIVTPILLTYVLYFFILVDIYRWSQRTGQIQRADKENRTPTSCRDSIVQETVLSLGETVALFKLSKHTNTGSKSTDDRKTLTHRWRRNLKAIRTIGSIVIAFTVCWFPSIITAVTVTQGHPMSMQSFIIVNWITYINSTLNPLLCYGVTFVRLALRKLFFH</sequence>
<evidence type="ECO:0000259" key="10">
    <source>
        <dbReference type="PROSITE" id="PS50262"/>
    </source>
</evidence>
<keyword evidence="6 9" id="KW-0472">Membrane</keyword>
<name>A0A9U8EGB9_BIOGL</name>
<evidence type="ECO:0000313" key="12">
    <source>
        <dbReference type="RefSeq" id="XP_013086636.2"/>
    </source>
</evidence>
<dbReference type="Gene3D" id="1.20.1070.10">
    <property type="entry name" value="Rhodopsin 7-helix transmembrane proteins"/>
    <property type="match status" value="1"/>
</dbReference>
<keyword evidence="11" id="KW-1185">Reference proteome</keyword>
<dbReference type="GO" id="GO:0004930">
    <property type="term" value="F:G protein-coupled receptor activity"/>
    <property type="evidence" value="ECO:0007669"/>
    <property type="project" value="UniProtKB-KW"/>
</dbReference>
<keyword evidence="3 9" id="KW-0812">Transmembrane</keyword>
<accession>A0A9U8EGB9</accession>
<keyword evidence="2" id="KW-1003">Cell membrane</keyword>
<reference evidence="12" key="1">
    <citation type="submission" date="2025-08" db="UniProtKB">
        <authorList>
            <consortium name="RefSeq"/>
        </authorList>
    </citation>
    <scope>IDENTIFICATION</scope>
</reference>
<evidence type="ECO:0000256" key="5">
    <source>
        <dbReference type="ARBA" id="ARBA00023040"/>
    </source>
</evidence>
<dbReference type="Pfam" id="PF00001">
    <property type="entry name" value="7tm_1"/>
    <property type="match status" value="1"/>
</dbReference>
<dbReference type="GO" id="GO:0005886">
    <property type="term" value="C:plasma membrane"/>
    <property type="evidence" value="ECO:0007669"/>
    <property type="project" value="UniProtKB-SubCell"/>
</dbReference>
<evidence type="ECO:0000256" key="2">
    <source>
        <dbReference type="ARBA" id="ARBA00022475"/>
    </source>
</evidence>
<organism evidence="11 12">
    <name type="scientific">Biomphalaria glabrata</name>
    <name type="common">Bloodfluke planorb</name>
    <name type="synonym">Freshwater snail</name>
    <dbReference type="NCBI Taxonomy" id="6526"/>
    <lineage>
        <taxon>Eukaryota</taxon>
        <taxon>Metazoa</taxon>
        <taxon>Spiralia</taxon>
        <taxon>Lophotrochozoa</taxon>
        <taxon>Mollusca</taxon>
        <taxon>Gastropoda</taxon>
        <taxon>Heterobranchia</taxon>
        <taxon>Euthyneura</taxon>
        <taxon>Panpulmonata</taxon>
        <taxon>Hygrophila</taxon>
        <taxon>Lymnaeoidea</taxon>
        <taxon>Planorbidae</taxon>
        <taxon>Biomphalaria</taxon>
    </lineage>
</organism>
<feature type="transmembrane region" description="Helical" evidence="9">
    <location>
        <begin position="109"/>
        <end position="130"/>
    </location>
</feature>
<dbReference type="OrthoDB" id="6282598at2759"/>
<dbReference type="PANTHER" id="PTHR24248">
    <property type="entry name" value="ADRENERGIC RECEPTOR-RELATED G-PROTEIN COUPLED RECEPTOR"/>
    <property type="match status" value="1"/>
</dbReference>
<feature type="domain" description="G-protein coupled receptors family 1 profile" evidence="10">
    <location>
        <begin position="46"/>
        <end position="350"/>
    </location>
</feature>